<feature type="transmembrane region" description="Helical" evidence="1">
    <location>
        <begin position="31"/>
        <end position="51"/>
    </location>
</feature>
<evidence type="ECO:0000313" key="3">
    <source>
        <dbReference type="Proteomes" id="UP000245469"/>
    </source>
</evidence>
<name>A0A316A9C4_9ACTN</name>
<evidence type="ECO:0000313" key="2">
    <source>
        <dbReference type="EMBL" id="PWJ54233.1"/>
    </source>
</evidence>
<proteinExistence type="predicted"/>
<keyword evidence="3" id="KW-1185">Reference proteome</keyword>
<feature type="transmembrane region" description="Helical" evidence="1">
    <location>
        <begin position="99"/>
        <end position="119"/>
    </location>
</feature>
<keyword evidence="1" id="KW-0472">Membrane</keyword>
<dbReference type="Proteomes" id="UP000245469">
    <property type="component" value="Unassembled WGS sequence"/>
</dbReference>
<reference evidence="2 3" key="1">
    <citation type="submission" date="2018-03" db="EMBL/GenBank/DDBJ databases">
        <title>Genomic Encyclopedia of Archaeal and Bacterial Type Strains, Phase II (KMG-II): from individual species to whole genera.</title>
        <authorList>
            <person name="Goeker M."/>
        </authorList>
    </citation>
    <scope>NUCLEOTIDE SEQUENCE [LARGE SCALE GENOMIC DNA]</scope>
    <source>
        <strain evidence="2 3">DSM 44889</strain>
    </source>
</reference>
<accession>A0A316A9C4</accession>
<feature type="transmembrane region" description="Helical" evidence="1">
    <location>
        <begin position="71"/>
        <end position="93"/>
    </location>
</feature>
<dbReference type="Pfam" id="PF19700">
    <property type="entry name" value="DUF6198"/>
    <property type="match status" value="1"/>
</dbReference>
<dbReference type="InterPro" id="IPR038750">
    <property type="entry name" value="YczE/YyaS-like"/>
</dbReference>
<organism evidence="2 3">
    <name type="scientific">Quadrisphaera granulorum</name>
    <dbReference type="NCBI Taxonomy" id="317664"/>
    <lineage>
        <taxon>Bacteria</taxon>
        <taxon>Bacillati</taxon>
        <taxon>Actinomycetota</taxon>
        <taxon>Actinomycetes</taxon>
        <taxon>Kineosporiales</taxon>
        <taxon>Kineosporiaceae</taxon>
        <taxon>Quadrisphaera</taxon>
    </lineage>
</organism>
<evidence type="ECO:0000256" key="1">
    <source>
        <dbReference type="SAM" id="Phobius"/>
    </source>
</evidence>
<comment type="caution">
    <text evidence="2">The sequence shown here is derived from an EMBL/GenBank/DDBJ whole genome shotgun (WGS) entry which is preliminary data.</text>
</comment>
<protein>
    <submittedName>
        <fullName evidence="2">Putative membrane protein YczE</fullName>
    </submittedName>
</protein>
<feature type="transmembrane region" description="Helical" evidence="1">
    <location>
        <begin position="126"/>
        <end position="149"/>
    </location>
</feature>
<feature type="transmembrane region" description="Helical" evidence="1">
    <location>
        <begin position="179"/>
        <end position="202"/>
    </location>
</feature>
<dbReference type="EMBL" id="QGDQ01000008">
    <property type="protein sequence ID" value="PWJ54233.1"/>
    <property type="molecule type" value="Genomic_DNA"/>
</dbReference>
<gene>
    <name evidence="2" type="ORF">BXY45_108140</name>
</gene>
<keyword evidence="1" id="KW-0812">Transmembrane</keyword>
<dbReference type="AlphaFoldDB" id="A0A316A9C4"/>
<keyword evidence="1" id="KW-1133">Transmembrane helix</keyword>
<dbReference type="PANTHER" id="PTHR40078">
    <property type="entry name" value="INTEGRAL MEMBRANE PROTEIN-RELATED"/>
    <property type="match status" value="1"/>
</dbReference>
<sequence>MEDSGSVPTSHRSAPLLSRVLLPVVPDRRPLRIAVLVVGLAAYGASTALMLRSDLGVMPWGVLDQGLSRTFGGEVGTWSIATAVLVLLCWIPLRQRPGLGTLVNVVLVGLSINTTLALVPVASGPVAAWGLLLGGVLLNALATGVYVGAGLGPGPRDGLSIGLARKGVPLRVARTGVELLVLGIGFVLGGTVGWGTLVYALAIGPMVHRTIPAFRLRTPAERAARTGVTVPAAAPAH</sequence>
<dbReference type="PANTHER" id="PTHR40078:SF1">
    <property type="entry name" value="INTEGRAL MEMBRANE PROTEIN"/>
    <property type="match status" value="1"/>
</dbReference>